<evidence type="ECO:0000313" key="2">
    <source>
        <dbReference type="Proteomes" id="UP001314229"/>
    </source>
</evidence>
<organism evidence="1 2">
    <name type="scientific">Scomber scombrus</name>
    <name type="common">Atlantic mackerel</name>
    <name type="synonym">Scomber vernalis</name>
    <dbReference type="NCBI Taxonomy" id="13677"/>
    <lineage>
        <taxon>Eukaryota</taxon>
        <taxon>Metazoa</taxon>
        <taxon>Chordata</taxon>
        <taxon>Craniata</taxon>
        <taxon>Vertebrata</taxon>
        <taxon>Euteleostomi</taxon>
        <taxon>Actinopterygii</taxon>
        <taxon>Neopterygii</taxon>
        <taxon>Teleostei</taxon>
        <taxon>Neoteleostei</taxon>
        <taxon>Acanthomorphata</taxon>
        <taxon>Pelagiaria</taxon>
        <taxon>Scombriformes</taxon>
        <taxon>Scombridae</taxon>
        <taxon>Scomber</taxon>
    </lineage>
</organism>
<dbReference type="Proteomes" id="UP001314229">
    <property type="component" value="Unassembled WGS sequence"/>
</dbReference>
<gene>
    <name evidence="1" type="ORF">FSCOSCO3_A028219</name>
</gene>
<accession>A0AAV1NWU6</accession>
<name>A0AAV1NWU6_SCOSC</name>
<proteinExistence type="predicted"/>
<keyword evidence="2" id="KW-1185">Reference proteome</keyword>
<evidence type="ECO:0000313" key="1">
    <source>
        <dbReference type="EMBL" id="CAK6963930.1"/>
    </source>
</evidence>
<feature type="non-terminal residue" evidence="1">
    <location>
        <position position="157"/>
    </location>
</feature>
<dbReference type="AlphaFoldDB" id="A0AAV1NWU6"/>
<sequence length="157" mass="17386">MFMTNLRNRPLSAANVDSMKDSILSMYHNLITGSKSFPVIPFKGSLRSLQTVKLSGQIETKENTTPSPLLFMPAGVMVPPATSSFSPPTMKTPVLPERTAITALKADRRNCVCSMEFDGSNFVRVISTVYRSESTELTNRWRVTDYSTDGQVLMSVL</sequence>
<reference evidence="1 2" key="1">
    <citation type="submission" date="2024-01" db="EMBL/GenBank/DDBJ databases">
        <authorList>
            <person name="Alioto T."/>
            <person name="Alioto T."/>
            <person name="Gomez Garrido J."/>
        </authorList>
    </citation>
    <scope>NUCLEOTIDE SEQUENCE [LARGE SCALE GENOMIC DNA]</scope>
</reference>
<dbReference type="EMBL" id="CAWUFR010000069">
    <property type="protein sequence ID" value="CAK6963930.1"/>
    <property type="molecule type" value="Genomic_DNA"/>
</dbReference>
<comment type="caution">
    <text evidence="1">The sequence shown here is derived from an EMBL/GenBank/DDBJ whole genome shotgun (WGS) entry which is preliminary data.</text>
</comment>
<protein>
    <submittedName>
        <fullName evidence="1">Uncharacterized protein LOC121896739</fullName>
    </submittedName>
</protein>